<reference evidence="2" key="1">
    <citation type="journal article" date="2012" name="Nat. Biotechnol.">
        <title>Reference genome sequence of the model plant Setaria.</title>
        <authorList>
            <person name="Bennetzen J.L."/>
            <person name="Schmutz J."/>
            <person name="Wang H."/>
            <person name="Percifield R."/>
            <person name="Hawkins J."/>
            <person name="Pontaroli A.C."/>
            <person name="Estep M."/>
            <person name="Feng L."/>
            <person name="Vaughn J.N."/>
            <person name="Grimwood J."/>
            <person name="Jenkins J."/>
            <person name="Barry K."/>
            <person name="Lindquist E."/>
            <person name="Hellsten U."/>
            <person name="Deshpande S."/>
            <person name="Wang X."/>
            <person name="Wu X."/>
            <person name="Mitros T."/>
            <person name="Triplett J."/>
            <person name="Yang X."/>
            <person name="Ye C.Y."/>
            <person name="Mauro-Herrera M."/>
            <person name="Wang L."/>
            <person name="Li P."/>
            <person name="Sharma M."/>
            <person name="Sharma R."/>
            <person name="Ronald P.C."/>
            <person name="Panaud O."/>
            <person name="Kellogg E.A."/>
            <person name="Brutnell T.P."/>
            <person name="Doust A.N."/>
            <person name="Tuskan G.A."/>
            <person name="Rokhsar D."/>
            <person name="Devos K.M."/>
        </authorList>
    </citation>
    <scope>NUCLEOTIDE SEQUENCE [LARGE SCALE GENOMIC DNA]</scope>
    <source>
        <strain evidence="2">Yugu1</strain>
    </source>
</reference>
<dbReference type="AlphaFoldDB" id="A0A368QU86"/>
<protein>
    <submittedName>
        <fullName evidence="2">Uncharacterized protein</fullName>
    </submittedName>
</protein>
<organism evidence="2">
    <name type="scientific">Setaria italica</name>
    <name type="common">Foxtail millet</name>
    <name type="synonym">Panicum italicum</name>
    <dbReference type="NCBI Taxonomy" id="4555"/>
    <lineage>
        <taxon>Eukaryota</taxon>
        <taxon>Viridiplantae</taxon>
        <taxon>Streptophyta</taxon>
        <taxon>Embryophyta</taxon>
        <taxon>Tracheophyta</taxon>
        <taxon>Spermatophyta</taxon>
        <taxon>Magnoliopsida</taxon>
        <taxon>Liliopsida</taxon>
        <taxon>Poales</taxon>
        <taxon>Poaceae</taxon>
        <taxon>PACMAD clade</taxon>
        <taxon>Panicoideae</taxon>
        <taxon>Panicodae</taxon>
        <taxon>Paniceae</taxon>
        <taxon>Cenchrinae</taxon>
        <taxon>Setaria</taxon>
    </lineage>
</organism>
<name>A0A368QU86_SETIT</name>
<keyword evidence="1" id="KW-1133">Transmembrane helix</keyword>
<accession>A0A368QU86</accession>
<keyword evidence="1" id="KW-0812">Transmembrane</keyword>
<dbReference type="EMBL" id="CM003531">
    <property type="protein sequence ID" value="RCV21515.1"/>
    <property type="molecule type" value="Genomic_DNA"/>
</dbReference>
<feature type="transmembrane region" description="Helical" evidence="1">
    <location>
        <begin position="6"/>
        <end position="24"/>
    </location>
</feature>
<sequence>MTPHQYFSILCMFVYCVCYSIYRINMKKSCSDYKDKWTNMMKLCSNYKDNFVERHGVKLGLMSCFVKIATTSVNSFVHCVSALLSSPFFFYLVCVLVSFPRVLF</sequence>
<reference evidence="2" key="2">
    <citation type="submission" date="2015-07" db="EMBL/GenBank/DDBJ databases">
        <authorList>
            <person name="Noorani M."/>
        </authorList>
    </citation>
    <scope>NUCLEOTIDE SEQUENCE</scope>
    <source>
        <strain evidence="2">Yugu1</strain>
    </source>
</reference>
<keyword evidence="1" id="KW-0472">Membrane</keyword>
<dbReference type="OrthoDB" id="1750253at2759"/>
<dbReference type="STRING" id="4555.A0A368QU86"/>
<evidence type="ECO:0000256" key="1">
    <source>
        <dbReference type="SAM" id="Phobius"/>
    </source>
</evidence>
<proteinExistence type="predicted"/>
<gene>
    <name evidence="2" type="ORF">SETIT_4G145500v2</name>
</gene>
<evidence type="ECO:0000313" key="2">
    <source>
        <dbReference type="EMBL" id="RCV21515.1"/>
    </source>
</evidence>
<feature type="transmembrane region" description="Helical" evidence="1">
    <location>
        <begin position="76"/>
        <end position="99"/>
    </location>
</feature>